<dbReference type="Proteomes" id="UP000002640">
    <property type="component" value="Unassembled WGS sequence"/>
</dbReference>
<proteinExistence type="predicted"/>
<dbReference type="AlphaFoldDB" id="G5A0U9"/>
<accession>G5A0U9</accession>
<feature type="non-terminal residue" evidence="1">
    <location>
        <position position="53"/>
    </location>
</feature>
<feature type="non-terminal residue" evidence="1">
    <location>
        <position position="1"/>
    </location>
</feature>
<dbReference type="RefSeq" id="XP_009533326.1">
    <property type="nucleotide sequence ID" value="XM_009535031.1"/>
</dbReference>
<dbReference type="GeneID" id="20651602"/>
<protein>
    <submittedName>
        <fullName evidence="1">Uncharacterized protein</fullName>
    </submittedName>
</protein>
<dbReference type="EMBL" id="JH159158">
    <property type="protein sequence ID" value="EGZ10581.1"/>
    <property type="molecule type" value="Genomic_DNA"/>
</dbReference>
<sequence length="53" mass="6200">CGFCGNAPCEWQQYSKESIGSRLRVLTSTHRRRTPQRIKRALAQLYFYLKHGS</sequence>
<keyword evidence="2" id="KW-1185">Reference proteome</keyword>
<evidence type="ECO:0000313" key="2">
    <source>
        <dbReference type="Proteomes" id="UP000002640"/>
    </source>
</evidence>
<dbReference type="InParanoid" id="G5A0U9"/>
<gene>
    <name evidence="1" type="ORF">PHYSODRAFT_409318</name>
</gene>
<reference evidence="1 2" key="1">
    <citation type="journal article" date="2006" name="Science">
        <title>Phytophthora genome sequences uncover evolutionary origins and mechanisms of pathogenesis.</title>
        <authorList>
            <person name="Tyler B.M."/>
            <person name="Tripathy S."/>
            <person name="Zhang X."/>
            <person name="Dehal P."/>
            <person name="Jiang R.H."/>
            <person name="Aerts A."/>
            <person name="Arredondo F.D."/>
            <person name="Baxter L."/>
            <person name="Bensasson D."/>
            <person name="Beynon J.L."/>
            <person name="Chapman J."/>
            <person name="Damasceno C.M."/>
            <person name="Dorrance A.E."/>
            <person name="Dou D."/>
            <person name="Dickerman A.W."/>
            <person name="Dubchak I.L."/>
            <person name="Garbelotto M."/>
            <person name="Gijzen M."/>
            <person name="Gordon S.G."/>
            <person name="Govers F."/>
            <person name="Grunwald N.J."/>
            <person name="Huang W."/>
            <person name="Ivors K.L."/>
            <person name="Jones R.W."/>
            <person name="Kamoun S."/>
            <person name="Krampis K."/>
            <person name="Lamour K.H."/>
            <person name="Lee M.K."/>
            <person name="McDonald W.H."/>
            <person name="Medina M."/>
            <person name="Meijer H.J."/>
            <person name="Nordberg E.K."/>
            <person name="Maclean D.J."/>
            <person name="Ospina-Giraldo M.D."/>
            <person name="Morris P.F."/>
            <person name="Phuntumart V."/>
            <person name="Putnam N.H."/>
            <person name="Rash S."/>
            <person name="Rose J.K."/>
            <person name="Sakihama Y."/>
            <person name="Salamov A.A."/>
            <person name="Savidor A."/>
            <person name="Scheuring C.F."/>
            <person name="Smith B.M."/>
            <person name="Sobral B.W."/>
            <person name="Terry A."/>
            <person name="Torto-Alalibo T.A."/>
            <person name="Win J."/>
            <person name="Xu Z."/>
            <person name="Zhang H."/>
            <person name="Grigoriev I.V."/>
            <person name="Rokhsar D.S."/>
            <person name="Boore J.L."/>
        </authorList>
    </citation>
    <scope>NUCLEOTIDE SEQUENCE [LARGE SCALE GENOMIC DNA]</scope>
    <source>
        <strain evidence="1 2">P6497</strain>
    </source>
</reference>
<name>G5A0U9_PHYSP</name>
<evidence type="ECO:0000313" key="1">
    <source>
        <dbReference type="EMBL" id="EGZ10581.1"/>
    </source>
</evidence>
<organism evidence="1 2">
    <name type="scientific">Phytophthora sojae (strain P6497)</name>
    <name type="common">Soybean stem and root rot agent</name>
    <name type="synonym">Phytophthora megasperma f. sp. glycines</name>
    <dbReference type="NCBI Taxonomy" id="1094619"/>
    <lineage>
        <taxon>Eukaryota</taxon>
        <taxon>Sar</taxon>
        <taxon>Stramenopiles</taxon>
        <taxon>Oomycota</taxon>
        <taxon>Peronosporomycetes</taxon>
        <taxon>Peronosporales</taxon>
        <taxon>Peronosporaceae</taxon>
        <taxon>Phytophthora</taxon>
    </lineage>
</organism>
<dbReference type="KEGG" id="psoj:PHYSODRAFT_409318"/>